<comment type="similarity">
    <text evidence="2 9">Belongs to the binding-protein-dependent transport system permease family.</text>
</comment>
<dbReference type="Proteomes" id="UP000596427">
    <property type="component" value="Chromosome"/>
</dbReference>
<dbReference type="GO" id="GO:0005886">
    <property type="term" value="C:plasma membrane"/>
    <property type="evidence" value="ECO:0007669"/>
    <property type="project" value="UniProtKB-SubCell"/>
</dbReference>
<dbReference type="AlphaFoldDB" id="A0A974PP51"/>
<proteinExistence type="inferred from homology"/>
<dbReference type="Gene3D" id="1.10.3720.10">
    <property type="entry name" value="MetI-like"/>
    <property type="match status" value="1"/>
</dbReference>
<dbReference type="KEGG" id="xdi:EZH22_00090"/>
<evidence type="ECO:0000256" key="6">
    <source>
        <dbReference type="ARBA" id="ARBA00022989"/>
    </source>
</evidence>
<evidence type="ECO:0000256" key="4">
    <source>
        <dbReference type="ARBA" id="ARBA00022475"/>
    </source>
</evidence>
<evidence type="ECO:0000313" key="11">
    <source>
        <dbReference type="EMBL" id="QRG06906.1"/>
    </source>
</evidence>
<feature type="transmembrane region" description="Helical" evidence="9">
    <location>
        <begin position="151"/>
        <end position="170"/>
    </location>
</feature>
<dbReference type="SUPFAM" id="SSF161098">
    <property type="entry name" value="MetI-like"/>
    <property type="match status" value="1"/>
</dbReference>
<feature type="transmembrane region" description="Helical" evidence="9">
    <location>
        <begin position="29"/>
        <end position="48"/>
    </location>
</feature>
<evidence type="ECO:0000256" key="5">
    <source>
        <dbReference type="ARBA" id="ARBA00022692"/>
    </source>
</evidence>
<dbReference type="GO" id="GO:0042918">
    <property type="term" value="P:alkanesulfonate transmembrane transport"/>
    <property type="evidence" value="ECO:0007669"/>
    <property type="project" value="UniProtKB-ARBA"/>
</dbReference>
<dbReference type="InterPro" id="IPR000515">
    <property type="entry name" value="MetI-like"/>
</dbReference>
<evidence type="ECO:0000256" key="2">
    <source>
        <dbReference type="ARBA" id="ARBA00009306"/>
    </source>
</evidence>
<keyword evidence="7 9" id="KW-0472">Membrane</keyword>
<feature type="transmembrane region" description="Helical" evidence="9">
    <location>
        <begin position="191"/>
        <end position="208"/>
    </location>
</feature>
<comment type="subcellular location">
    <subcellularLocation>
        <location evidence="1 9">Cell membrane</location>
        <topology evidence="1 9">Multi-pass membrane protein</topology>
    </subcellularLocation>
</comment>
<comment type="function">
    <text evidence="8">Probably part of an ABC transporter complex. Probably responsible for the translocation of the substrate across the membrane.</text>
</comment>
<dbReference type="FunFam" id="1.10.3720.10:FF:000003">
    <property type="entry name" value="Aliphatic sulfonate ABC transporter permease"/>
    <property type="match status" value="1"/>
</dbReference>
<dbReference type="PANTHER" id="PTHR30151">
    <property type="entry name" value="ALKANE SULFONATE ABC TRANSPORTER-RELATED, MEMBRANE SUBUNIT"/>
    <property type="match status" value="1"/>
</dbReference>
<evidence type="ECO:0000256" key="8">
    <source>
        <dbReference type="ARBA" id="ARBA00056719"/>
    </source>
</evidence>
<keyword evidence="6 9" id="KW-1133">Transmembrane helix</keyword>
<name>A0A974PP51_9HYPH</name>
<dbReference type="Pfam" id="PF00528">
    <property type="entry name" value="BPD_transp_1"/>
    <property type="match status" value="1"/>
</dbReference>
<feature type="transmembrane region" description="Helical" evidence="9">
    <location>
        <begin position="93"/>
        <end position="114"/>
    </location>
</feature>
<keyword evidence="3 9" id="KW-0813">Transport</keyword>
<dbReference type="EMBL" id="CP063362">
    <property type="protein sequence ID" value="QRG06906.1"/>
    <property type="molecule type" value="Genomic_DNA"/>
</dbReference>
<accession>A0A974PP51</accession>
<dbReference type="InterPro" id="IPR035906">
    <property type="entry name" value="MetI-like_sf"/>
</dbReference>
<protein>
    <submittedName>
        <fullName evidence="11">ABC transporter permease</fullName>
    </submittedName>
</protein>
<dbReference type="RefSeq" id="WP_203193817.1">
    <property type="nucleotide sequence ID" value="NZ_CP063362.1"/>
</dbReference>
<feature type="transmembrane region" description="Helical" evidence="9">
    <location>
        <begin position="214"/>
        <end position="235"/>
    </location>
</feature>
<dbReference type="PANTHER" id="PTHR30151:SF0">
    <property type="entry name" value="ABC TRANSPORTER PERMEASE PROTEIN MJ0413-RELATED"/>
    <property type="match status" value="1"/>
</dbReference>
<keyword evidence="12" id="KW-1185">Reference proteome</keyword>
<evidence type="ECO:0000256" key="3">
    <source>
        <dbReference type="ARBA" id="ARBA00022448"/>
    </source>
</evidence>
<dbReference type="CDD" id="cd06261">
    <property type="entry name" value="TM_PBP2"/>
    <property type="match status" value="1"/>
</dbReference>
<feature type="transmembrane region" description="Helical" evidence="9">
    <location>
        <begin position="126"/>
        <end position="145"/>
    </location>
</feature>
<evidence type="ECO:0000256" key="7">
    <source>
        <dbReference type="ARBA" id="ARBA00023136"/>
    </source>
</evidence>
<feature type="transmembrane region" description="Helical" evidence="9">
    <location>
        <begin position="247"/>
        <end position="265"/>
    </location>
</feature>
<reference evidence="11 12" key="1">
    <citation type="submission" date="2020-10" db="EMBL/GenBank/DDBJ databases">
        <title>Degradation of 1,4-Dioxane by Xanthobacter sp. YN2, via a Novel Group-2 Soluble Di-Iron Monooxygenase.</title>
        <authorList>
            <person name="Ma F."/>
            <person name="Wang Y."/>
            <person name="Yang J."/>
            <person name="Guo H."/>
            <person name="Su D."/>
            <person name="Yu L."/>
        </authorList>
    </citation>
    <scope>NUCLEOTIDE SEQUENCE [LARGE SCALE GENOMIC DNA]</scope>
    <source>
        <strain evidence="11 12">YN2</strain>
    </source>
</reference>
<gene>
    <name evidence="11" type="ORF">EZH22_00090</name>
</gene>
<evidence type="ECO:0000313" key="12">
    <source>
        <dbReference type="Proteomes" id="UP000596427"/>
    </source>
</evidence>
<keyword evidence="5 9" id="KW-0812">Transmembrane</keyword>
<evidence type="ECO:0000256" key="9">
    <source>
        <dbReference type="RuleBase" id="RU363032"/>
    </source>
</evidence>
<evidence type="ECO:0000256" key="1">
    <source>
        <dbReference type="ARBA" id="ARBA00004651"/>
    </source>
</evidence>
<evidence type="ECO:0000259" key="10">
    <source>
        <dbReference type="PROSITE" id="PS50928"/>
    </source>
</evidence>
<organism evidence="11 12">
    <name type="scientific">Xanthobacter dioxanivorans</name>
    <dbReference type="NCBI Taxonomy" id="2528964"/>
    <lineage>
        <taxon>Bacteria</taxon>
        <taxon>Pseudomonadati</taxon>
        <taxon>Pseudomonadota</taxon>
        <taxon>Alphaproteobacteria</taxon>
        <taxon>Hyphomicrobiales</taxon>
        <taxon>Xanthobacteraceae</taxon>
        <taxon>Xanthobacter</taxon>
    </lineage>
</organism>
<feature type="domain" description="ABC transmembrane type-1" evidence="10">
    <location>
        <begin position="85"/>
        <end position="265"/>
    </location>
</feature>
<sequence>MEARADAGALAAAPAQRKSAARPLPLARLLANGSVRAGLGLAAFFAFWQAVSGLGIVDGFLLPSPLAVAQALWDLALDGSLWIHLGASLQRVAVGFLLACIAGLALGLVCGWWRTVSDFVRPVVEALRPIPPLAWIPITILWFGLGDAASYFLVFLGAVFPAFVATYTAVRGLDRNQMNAALCLGAKPWQLFWDVLIPASLPIILPGLRIALGVGWMCVVTAELIAAQTGLGYLIQQSRMLFQINNVVAGMVTIGLVGFAMSAILERIERRVNAWAPSERN</sequence>
<keyword evidence="4" id="KW-1003">Cell membrane</keyword>
<dbReference type="PROSITE" id="PS50928">
    <property type="entry name" value="ABC_TM1"/>
    <property type="match status" value="1"/>
</dbReference>